<dbReference type="RefSeq" id="XP_034231402.1">
    <property type="nucleotide sequence ID" value="XM_034375511.1"/>
</dbReference>
<name>A0A6P8YCC1_THRPL</name>
<dbReference type="Proteomes" id="UP000515158">
    <property type="component" value="Unplaced"/>
</dbReference>
<dbReference type="KEGG" id="tpal:117639642"/>
<accession>A0A6P8YCC1</accession>
<evidence type="ECO:0000313" key="1">
    <source>
        <dbReference type="Proteomes" id="UP000515158"/>
    </source>
</evidence>
<keyword evidence="1" id="KW-1185">Reference proteome</keyword>
<proteinExistence type="predicted"/>
<dbReference type="AlphaFoldDB" id="A0A6P8YCC1"/>
<protein>
    <submittedName>
        <fullName evidence="2">Uncharacterized protein LOC117639642</fullName>
    </submittedName>
</protein>
<reference evidence="2" key="1">
    <citation type="submission" date="2025-08" db="UniProtKB">
        <authorList>
            <consortium name="RefSeq"/>
        </authorList>
    </citation>
    <scope>IDENTIFICATION</scope>
    <source>
        <tissue evidence="2">Total insect</tissue>
    </source>
</reference>
<evidence type="ECO:0000313" key="2">
    <source>
        <dbReference type="RefSeq" id="XP_034231402.1"/>
    </source>
</evidence>
<dbReference type="InParanoid" id="A0A6P8YCC1"/>
<gene>
    <name evidence="2" type="primary">LOC117639642</name>
</gene>
<dbReference type="GeneID" id="117639642"/>
<sequence>MAHSGPSARGPYIAYGVQPICCPSENEQFSLRLSHFNPQRPYDPQMISGYLTFKEDFGDGYMTSVAIDKRSNNQWKENFFLMKFSNMGCSAMRNQIPDLYRIFVETTGAPKSKKVPCVIRAGHYIWKNESVNWNFPNVPIVPYGHYRFRLRCAANDTGKVHMCVEVDGHAIPKP</sequence>
<organism evidence="2">
    <name type="scientific">Thrips palmi</name>
    <name type="common">Melon thrips</name>
    <dbReference type="NCBI Taxonomy" id="161013"/>
    <lineage>
        <taxon>Eukaryota</taxon>
        <taxon>Metazoa</taxon>
        <taxon>Ecdysozoa</taxon>
        <taxon>Arthropoda</taxon>
        <taxon>Hexapoda</taxon>
        <taxon>Insecta</taxon>
        <taxon>Pterygota</taxon>
        <taxon>Neoptera</taxon>
        <taxon>Paraneoptera</taxon>
        <taxon>Thysanoptera</taxon>
        <taxon>Terebrantia</taxon>
        <taxon>Thripoidea</taxon>
        <taxon>Thripidae</taxon>
        <taxon>Thrips</taxon>
    </lineage>
</organism>